<evidence type="ECO:0000256" key="2">
    <source>
        <dbReference type="ARBA" id="ARBA00022448"/>
    </source>
</evidence>
<keyword evidence="2" id="KW-0813">Transport</keyword>
<keyword evidence="5" id="KW-0029">Amino-acid transport</keyword>
<evidence type="ECO:0000256" key="1">
    <source>
        <dbReference type="ARBA" id="ARBA00004651"/>
    </source>
</evidence>
<evidence type="ECO:0000256" key="8">
    <source>
        <dbReference type="ARBA" id="ARBA00037998"/>
    </source>
</evidence>
<evidence type="ECO:0000256" key="4">
    <source>
        <dbReference type="ARBA" id="ARBA00022692"/>
    </source>
</evidence>
<dbReference type="EMBL" id="CCAE010000036">
    <property type="protein sequence ID" value="CDN89145.1"/>
    <property type="molecule type" value="Genomic_DNA"/>
</dbReference>
<reference evidence="11" key="2">
    <citation type="submission" date="2014-11" db="EMBL/GenBank/DDBJ databases">
        <title>Draft genome sequence of Hydrogenophaga intermedia S1.</title>
        <authorList>
            <person name="Gan H.M."/>
            <person name="Chew T.H."/>
            <person name="Stolz A."/>
        </authorList>
    </citation>
    <scope>NUCLEOTIDE SEQUENCE [LARGE SCALE GENOMIC DNA]</scope>
    <source>
        <strain evidence="11">S1</strain>
    </source>
</reference>
<keyword evidence="3" id="KW-1003">Cell membrane</keyword>
<dbReference type="InterPro" id="IPR001851">
    <property type="entry name" value="ABC_transp_permease"/>
</dbReference>
<proteinExistence type="inferred from homology"/>
<dbReference type="AlphaFoldDB" id="A0A1L1PUZ9"/>
<keyword evidence="6 9" id="KW-1133">Transmembrane helix</keyword>
<dbReference type="Proteomes" id="UP000028878">
    <property type="component" value="Unassembled WGS sequence"/>
</dbReference>
<dbReference type="CDD" id="cd06582">
    <property type="entry name" value="TM_PBP1_LivH_like"/>
    <property type="match status" value="1"/>
</dbReference>
<gene>
    <name evidence="10" type="ORF">BN948_03582</name>
</gene>
<comment type="subcellular location">
    <subcellularLocation>
        <location evidence="1">Cell membrane</location>
        <topology evidence="1">Multi-pass membrane protein</topology>
    </subcellularLocation>
</comment>
<feature type="transmembrane region" description="Helical" evidence="9">
    <location>
        <begin position="272"/>
        <end position="289"/>
    </location>
</feature>
<evidence type="ECO:0000256" key="3">
    <source>
        <dbReference type="ARBA" id="ARBA00022475"/>
    </source>
</evidence>
<reference evidence="11" key="1">
    <citation type="submission" date="2014-02" db="EMBL/GenBank/DDBJ databases">
        <authorList>
            <person name="Gan H."/>
        </authorList>
    </citation>
    <scope>NUCLEOTIDE SEQUENCE [LARGE SCALE GENOMIC DNA]</scope>
    <source>
        <strain evidence="11">S1</strain>
    </source>
</reference>
<dbReference type="PANTHER" id="PTHR11795">
    <property type="entry name" value="BRANCHED-CHAIN AMINO ACID TRANSPORT SYSTEM PERMEASE PROTEIN LIVH"/>
    <property type="match status" value="1"/>
</dbReference>
<keyword evidence="4 9" id="KW-0812">Transmembrane</keyword>
<evidence type="ECO:0000256" key="5">
    <source>
        <dbReference type="ARBA" id="ARBA00022970"/>
    </source>
</evidence>
<dbReference type="GO" id="GO:0022857">
    <property type="term" value="F:transmembrane transporter activity"/>
    <property type="evidence" value="ECO:0007669"/>
    <property type="project" value="InterPro"/>
</dbReference>
<evidence type="ECO:0000256" key="7">
    <source>
        <dbReference type="ARBA" id="ARBA00023136"/>
    </source>
</evidence>
<evidence type="ECO:0000256" key="9">
    <source>
        <dbReference type="SAM" id="Phobius"/>
    </source>
</evidence>
<dbReference type="RefSeq" id="WP_009516263.1">
    <property type="nucleotide sequence ID" value="NZ_CCAE010000036.1"/>
</dbReference>
<protein>
    <submittedName>
        <fullName evidence="10">Branched-chain amino acid transport permease</fullName>
    </submittedName>
</protein>
<evidence type="ECO:0000313" key="10">
    <source>
        <dbReference type="EMBL" id="CDN89145.1"/>
    </source>
</evidence>
<comment type="similarity">
    <text evidence="8">Belongs to the binding-protein-dependent transport system permease family. LivHM subfamily.</text>
</comment>
<keyword evidence="11" id="KW-1185">Reference proteome</keyword>
<feature type="transmembrane region" description="Helical" evidence="9">
    <location>
        <begin position="65"/>
        <end position="84"/>
    </location>
</feature>
<feature type="transmembrane region" description="Helical" evidence="9">
    <location>
        <begin position="235"/>
        <end position="260"/>
    </location>
</feature>
<dbReference type="InterPro" id="IPR052157">
    <property type="entry name" value="BCAA_transport_permease"/>
</dbReference>
<accession>A0A1L1PUZ9</accession>
<feature type="transmembrane region" description="Helical" evidence="9">
    <location>
        <begin position="39"/>
        <end position="59"/>
    </location>
</feature>
<dbReference type="GO" id="GO:0005886">
    <property type="term" value="C:plasma membrane"/>
    <property type="evidence" value="ECO:0007669"/>
    <property type="project" value="UniProtKB-SubCell"/>
</dbReference>
<name>A0A1L1PUZ9_HYDIT</name>
<dbReference type="PANTHER" id="PTHR11795:SF445">
    <property type="entry name" value="AMINO ACID ABC TRANSPORTER PERMEASE PROTEIN"/>
    <property type="match status" value="1"/>
</dbReference>
<feature type="transmembrane region" description="Helical" evidence="9">
    <location>
        <begin position="152"/>
        <end position="173"/>
    </location>
</feature>
<keyword evidence="7 9" id="KW-0472">Membrane</keyword>
<dbReference type="Pfam" id="PF02653">
    <property type="entry name" value="BPD_transp_2"/>
    <property type="match status" value="1"/>
</dbReference>
<evidence type="ECO:0000313" key="11">
    <source>
        <dbReference type="Proteomes" id="UP000028878"/>
    </source>
</evidence>
<feature type="transmembrane region" description="Helical" evidence="9">
    <location>
        <begin position="201"/>
        <end position="223"/>
    </location>
</feature>
<evidence type="ECO:0000256" key="6">
    <source>
        <dbReference type="ARBA" id="ARBA00022989"/>
    </source>
</evidence>
<sequence length="300" mass="31985">MSFSSWIELIASGLITGGIYALVALGLNLQYGLMRILNIAHGEFLMVGAFITWMAAATFGLSPLWMIPVSFALLMGIGIAVHWLCFRRLTATSPNLDVFEARGLMVAFGLMFFVQNAISWIWGGDLRGYDFLTQPFAIPLPDGHAQFAVNKLLVFGLSLLFAGALIVLLRTTLLGKGVRALMQSPTGAQLVGIDTKRLHPLMFGIGLGLSGVAGCLLSMAYTISPSMGEPYTVTALIVITLGGFGSMGGALAGGLLLGVIEAIGMHFTNPSLKALLSYIVFIGVLLLRPEGLFSRKTRKA</sequence>
<feature type="transmembrane region" description="Helical" evidence="9">
    <location>
        <begin position="104"/>
        <end position="122"/>
    </location>
</feature>
<organism evidence="10 11">
    <name type="scientific">Hydrogenophaga intermedia</name>
    <dbReference type="NCBI Taxonomy" id="65786"/>
    <lineage>
        <taxon>Bacteria</taxon>
        <taxon>Pseudomonadati</taxon>
        <taxon>Pseudomonadota</taxon>
        <taxon>Betaproteobacteria</taxon>
        <taxon>Burkholderiales</taxon>
        <taxon>Comamonadaceae</taxon>
        <taxon>Hydrogenophaga</taxon>
    </lineage>
</organism>
<dbReference type="GO" id="GO:0006865">
    <property type="term" value="P:amino acid transport"/>
    <property type="evidence" value="ECO:0007669"/>
    <property type="project" value="UniProtKB-KW"/>
</dbReference>
<feature type="transmembrane region" description="Helical" evidence="9">
    <location>
        <begin position="6"/>
        <end position="27"/>
    </location>
</feature>